<organism evidence="2">
    <name type="scientific">Acromyrmex echinatior</name>
    <name type="common">Panamanian leafcutter ant</name>
    <name type="synonym">Acromyrmex octospinosus echinatior</name>
    <dbReference type="NCBI Taxonomy" id="103372"/>
    <lineage>
        <taxon>Eukaryota</taxon>
        <taxon>Metazoa</taxon>
        <taxon>Ecdysozoa</taxon>
        <taxon>Arthropoda</taxon>
        <taxon>Hexapoda</taxon>
        <taxon>Insecta</taxon>
        <taxon>Pterygota</taxon>
        <taxon>Neoptera</taxon>
        <taxon>Endopterygota</taxon>
        <taxon>Hymenoptera</taxon>
        <taxon>Apocrita</taxon>
        <taxon>Aculeata</taxon>
        <taxon>Formicoidea</taxon>
        <taxon>Formicidae</taxon>
        <taxon>Myrmicinae</taxon>
        <taxon>Acromyrmex</taxon>
    </lineage>
</organism>
<keyword evidence="2" id="KW-1185">Reference proteome</keyword>
<sequence>MLALVSSIENLWTTAKTVRPTVESSTPCLGSRSGIGLLNDSCGASPGSSVPTAAEALADQYCACRRRKLGVV</sequence>
<protein>
    <submittedName>
        <fullName evidence="1">Uncharacterized protein</fullName>
    </submittedName>
</protein>
<evidence type="ECO:0000313" key="1">
    <source>
        <dbReference type="EMBL" id="EGI63585.1"/>
    </source>
</evidence>
<dbReference type="InParanoid" id="F4WQD9"/>
<reference evidence="1" key="1">
    <citation type="submission" date="2011-02" db="EMBL/GenBank/DDBJ databases">
        <title>The genome of the leaf-cutting ant Acromyrmex echinatior suggests key adaptations to social evolution and fungus farming.</title>
        <authorList>
            <person name="Nygaard S."/>
            <person name="Zhang G."/>
        </authorList>
    </citation>
    <scope>NUCLEOTIDE SEQUENCE</scope>
</reference>
<dbReference type="AlphaFoldDB" id="F4WQD9"/>
<dbReference type="EMBL" id="GL888272">
    <property type="protein sequence ID" value="EGI63585.1"/>
    <property type="molecule type" value="Genomic_DNA"/>
</dbReference>
<evidence type="ECO:0000313" key="2">
    <source>
        <dbReference type="Proteomes" id="UP000007755"/>
    </source>
</evidence>
<gene>
    <name evidence="1" type="ORF">G5I_08028</name>
</gene>
<proteinExistence type="predicted"/>
<accession>F4WQD9</accession>
<dbReference type="Proteomes" id="UP000007755">
    <property type="component" value="Unassembled WGS sequence"/>
</dbReference>
<name>F4WQD9_ACREC</name>